<evidence type="ECO:0000256" key="1">
    <source>
        <dbReference type="SAM" id="MobiDB-lite"/>
    </source>
</evidence>
<dbReference type="AlphaFoldDB" id="A0AAD9SDS9"/>
<dbReference type="EMBL" id="JAUJFL010000004">
    <property type="protein sequence ID" value="KAK2605360.1"/>
    <property type="molecule type" value="Genomic_DNA"/>
</dbReference>
<feature type="compositionally biased region" description="Basic and acidic residues" evidence="1">
    <location>
        <begin position="93"/>
        <end position="110"/>
    </location>
</feature>
<accession>A0AAD9SDS9</accession>
<protein>
    <submittedName>
        <fullName evidence="2">Uncharacterized protein</fullName>
    </submittedName>
</protein>
<keyword evidence="3" id="KW-1185">Reference proteome</keyword>
<feature type="region of interest" description="Disordered" evidence="1">
    <location>
        <begin position="177"/>
        <end position="198"/>
    </location>
</feature>
<sequence length="268" mass="29310">MANFPKRNISKLKTLSNKQRMVRGDSASCGVSDQEGCPDSAKAQDIQQQKAEKHDQPEEMDGPVEPLSLDQQVALAVAELEELSLDINSFTKGKSEVVEAASDVDKDSSPELRVSAFEDPEGLSQTSSEESWASCPSSSSHSTDSSDAEEDAPEADGSLPIPTLATTFKFHEELDDGVDEGREPAPGKPFMEQDPPYPVYPEPWSSPINRWLFIRSSHSLPVHGLGPEDFYHGGSGLRHEILATDEESCEDSEDRWSKEISTVGVVYL</sequence>
<name>A0AAD9SDS9_PHOAM</name>
<evidence type="ECO:0000313" key="3">
    <source>
        <dbReference type="Proteomes" id="UP001265746"/>
    </source>
</evidence>
<gene>
    <name evidence="2" type="ORF">N8I77_008199</name>
</gene>
<evidence type="ECO:0000313" key="2">
    <source>
        <dbReference type="EMBL" id="KAK2605360.1"/>
    </source>
</evidence>
<feature type="region of interest" description="Disordered" evidence="1">
    <location>
        <begin position="1"/>
        <end position="68"/>
    </location>
</feature>
<reference evidence="2" key="1">
    <citation type="submission" date="2023-06" db="EMBL/GenBank/DDBJ databases">
        <authorList>
            <person name="Noh H."/>
        </authorList>
    </citation>
    <scope>NUCLEOTIDE SEQUENCE</scope>
    <source>
        <strain evidence="2">DUCC20226</strain>
    </source>
</reference>
<comment type="caution">
    <text evidence="2">The sequence shown here is derived from an EMBL/GenBank/DDBJ whole genome shotgun (WGS) entry which is preliminary data.</text>
</comment>
<organism evidence="2 3">
    <name type="scientific">Phomopsis amygdali</name>
    <name type="common">Fusicoccum amygdali</name>
    <dbReference type="NCBI Taxonomy" id="1214568"/>
    <lineage>
        <taxon>Eukaryota</taxon>
        <taxon>Fungi</taxon>
        <taxon>Dikarya</taxon>
        <taxon>Ascomycota</taxon>
        <taxon>Pezizomycotina</taxon>
        <taxon>Sordariomycetes</taxon>
        <taxon>Sordariomycetidae</taxon>
        <taxon>Diaporthales</taxon>
        <taxon>Diaporthaceae</taxon>
        <taxon>Diaporthe</taxon>
    </lineage>
</organism>
<dbReference type="Proteomes" id="UP001265746">
    <property type="component" value="Unassembled WGS sequence"/>
</dbReference>
<proteinExistence type="predicted"/>
<feature type="region of interest" description="Disordered" evidence="1">
    <location>
        <begin position="88"/>
        <end position="161"/>
    </location>
</feature>
<feature type="compositionally biased region" description="Low complexity" evidence="1">
    <location>
        <begin position="127"/>
        <end position="145"/>
    </location>
</feature>